<proteinExistence type="predicted"/>
<evidence type="ECO:0000313" key="4">
    <source>
        <dbReference type="Proteomes" id="UP000462152"/>
    </source>
</evidence>
<evidence type="ECO:0000313" key="3">
    <source>
        <dbReference type="EMBL" id="MUN54947.1"/>
    </source>
</evidence>
<feature type="region of interest" description="Disordered" evidence="1">
    <location>
        <begin position="1"/>
        <end position="32"/>
    </location>
</feature>
<dbReference type="OrthoDB" id="4801970at2"/>
<feature type="region of interest" description="Disordered" evidence="1">
    <location>
        <begin position="214"/>
        <end position="233"/>
    </location>
</feature>
<feature type="compositionally biased region" description="Basic and acidic residues" evidence="1">
    <location>
        <begin position="1"/>
        <end position="14"/>
    </location>
</feature>
<comment type="caution">
    <text evidence="3">The sequence shown here is derived from an EMBL/GenBank/DDBJ whole genome shotgun (WGS) entry which is preliminary data.</text>
</comment>
<dbReference type="RefSeq" id="WP_129315063.1">
    <property type="nucleotide sequence ID" value="NZ_CP197643.1"/>
</dbReference>
<gene>
    <name evidence="3" type="ORF">GMA10_06935</name>
</gene>
<dbReference type="AlphaFoldDB" id="A0A7K1LIC7"/>
<keyword evidence="4" id="KW-1185">Reference proteome</keyword>
<sequence length="233" mass="25165">MSESNHENHEDTSDRATSTGSTAAGDELPVKPQLTESQVKRLNTPVRAMVFSMIALLLILLPFLWLVPRPDNDTYRPDVDLTKTAREASETAGYPVVAPRLNDDWHANFARWNSGSTDGVPFWEAGFVTPSQGFITVTQTNKENPTWVSQKTDAAPPTGKTDIDGVTWSTRVKQDKKDGDGTTAYVGEVNGTTLILSGDAEKDEFVKLAHESVASLQDGGAASPTESPSQSDG</sequence>
<dbReference type="Pfam" id="PF14030">
    <property type="entry name" value="DUF4245"/>
    <property type="match status" value="1"/>
</dbReference>
<feature type="region of interest" description="Disordered" evidence="1">
    <location>
        <begin position="145"/>
        <end position="165"/>
    </location>
</feature>
<evidence type="ECO:0000256" key="1">
    <source>
        <dbReference type="SAM" id="MobiDB-lite"/>
    </source>
</evidence>
<dbReference type="Proteomes" id="UP000462152">
    <property type="component" value="Unassembled WGS sequence"/>
</dbReference>
<reference evidence="3 4" key="1">
    <citation type="submission" date="2019-12" db="EMBL/GenBank/DDBJ databases">
        <authorList>
            <person name="Li J."/>
            <person name="Shi Y."/>
            <person name="Xu G."/>
            <person name="Xiao D."/>
            <person name="Ran X."/>
        </authorList>
    </citation>
    <scope>NUCLEOTIDE SEQUENCE [LARGE SCALE GENOMIC DNA]</scope>
    <source>
        <strain evidence="3 4">JCM 15915</strain>
    </source>
</reference>
<keyword evidence="2" id="KW-0812">Transmembrane</keyword>
<protein>
    <submittedName>
        <fullName evidence="3">DUF4245 family protein</fullName>
    </submittedName>
</protein>
<dbReference type="EMBL" id="WOGT01000003">
    <property type="protein sequence ID" value="MUN54947.1"/>
    <property type="molecule type" value="Genomic_DNA"/>
</dbReference>
<evidence type="ECO:0000256" key="2">
    <source>
        <dbReference type="SAM" id="Phobius"/>
    </source>
</evidence>
<keyword evidence="2" id="KW-1133">Transmembrane helix</keyword>
<keyword evidence="2" id="KW-0472">Membrane</keyword>
<organism evidence="3 4">
    <name type="scientific">Rothia koreensis</name>
    <dbReference type="NCBI Taxonomy" id="592378"/>
    <lineage>
        <taxon>Bacteria</taxon>
        <taxon>Bacillati</taxon>
        <taxon>Actinomycetota</taxon>
        <taxon>Actinomycetes</taxon>
        <taxon>Micrococcales</taxon>
        <taxon>Micrococcaceae</taxon>
        <taxon>Rothia</taxon>
    </lineage>
</organism>
<dbReference type="InterPro" id="IPR025339">
    <property type="entry name" value="DUF4245"/>
</dbReference>
<name>A0A7K1LIC7_9MICC</name>
<accession>A0A7K1LIC7</accession>
<feature type="transmembrane region" description="Helical" evidence="2">
    <location>
        <begin position="48"/>
        <end position="67"/>
    </location>
</feature>
<feature type="compositionally biased region" description="Polar residues" evidence="1">
    <location>
        <begin position="224"/>
        <end position="233"/>
    </location>
</feature>